<accession>A0A7W7MRM3</accession>
<dbReference type="InterPro" id="IPR013783">
    <property type="entry name" value="Ig-like_fold"/>
</dbReference>
<evidence type="ECO:0008006" key="4">
    <source>
        <dbReference type="Google" id="ProtNLM"/>
    </source>
</evidence>
<feature type="chain" id="PRO_5030510907" description="PKD domain-containing protein" evidence="1">
    <location>
        <begin position="29"/>
        <end position="706"/>
    </location>
</feature>
<dbReference type="Gene3D" id="2.60.40.10">
    <property type="entry name" value="Immunoglobulins"/>
    <property type="match status" value="2"/>
</dbReference>
<dbReference type="Pfam" id="PF22352">
    <property type="entry name" value="K319L-like_PKD"/>
    <property type="match status" value="1"/>
</dbReference>
<gene>
    <name evidence="2" type="ORF">BJ971_004977</name>
</gene>
<protein>
    <recommendedName>
        <fullName evidence="4">PKD domain-containing protein</fullName>
    </recommendedName>
</protein>
<evidence type="ECO:0000313" key="2">
    <source>
        <dbReference type="EMBL" id="MBB4764421.1"/>
    </source>
</evidence>
<evidence type="ECO:0000256" key="1">
    <source>
        <dbReference type="SAM" id="SignalP"/>
    </source>
</evidence>
<name>A0A7W7MRM3_9ACTN</name>
<keyword evidence="3" id="KW-1185">Reference proteome</keyword>
<dbReference type="SUPFAM" id="SSF49299">
    <property type="entry name" value="PKD domain"/>
    <property type="match status" value="1"/>
</dbReference>
<organism evidence="2 3">
    <name type="scientific">Actinoplanes digitatis</name>
    <dbReference type="NCBI Taxonomy" id="1868"/>
    <lineage>
        <taxon>Bacteria</taxon>
        <taxon>Bacillati</taxon>
        <taxon>Actinomycetota</taxon>
        <taxon>Actinomycetes</taxon>
        <taxon>Micromonosporales</taxon>
        <taxon>Micromonosporaceae</taxon>
        <taxon>Actinoplanes</taxon>
    </lineage>
</organism>
<dbReference type="CDD" id="cd00146">
    <property type="entry name" value="PKD"/>
    <property type="match status" value="1"/>
</dbReference>
<proteinExistence type="predicted"/>
<keyword evidence="1" id="KW-0732">Signal</keyword>
<dbReference type="RefSeq" id="WP_184995616.1">
    <property type="nucleotide sequence ID" value="NZ_BOMK01000027.1"/>
</dbReference>
<evidence type="ECO:0000313" key="3">
    <source>
        <dbReference type="Proteomes" id="UP000578112"/>
    </source>
</evidence>
<dbReference type="EMBL" id="JACHNH010000001">
    <property type="protein sequence ID" value="MBB4764421.1"/>
    <property type="molecule type" value="Genomic_DNA"/>
</dbReference>
<dbReference type="GO" id="GO:0005975">
    <property type="term" value="P:carbohydrate metabolic process"/>
    <property type="evidence" value="ECO:0007669"/>
    <property type="project" value="UniProtKB-ARBA"/>
</dbReference>
<comment type="caution">
    <text evidence="2">The sequence shown here is derived from an EMBL/GenBank/DDBJ whole genome shotgun (WGS) entry which is preliminary data.</text>
</comment>
<dbReference type="InterPro" id="IPR035986">
    <property type="entry name" value="PKD_dom_sf"/>
</dbReference>
<feature type="signal peptide" evidence="1">
    <location>
        <begin position="1"/>
        <end position="28"/>
    </location>
</feature>
<dbReference type="AlphaFoldDB" id="A0A7W7MRM3"/>
<reference evidence="2 3" key="1">
    <citation type="submission" date="2020-08" db="EMBL/GenBank/DDBJ databases">
        <title>Sequencing the genomes of 1000 actinobacteria strains.</title>
        <authorList>
            <person name="Klenk H.-P."/>
        </authorList>
    </citation>
    <scope>NUCLEOTIDE SEQUENCE [LARGE SCALE GENOMIC DNA]</scope>
    <source>
        <strain evidence="2 3">DSM 43149</strain>
    </source>
</reference>
<sequence>MKKTLARLPVTLGVIVAVVAPLAGTAVAVAVQPTTERSGSLVQVGPIAEHGFPAWYRDSDNNRLELCVDPGDQLCPGPADEMPNPDEPVSFPDNFPGESFYQLAGADFTLTGGSRVTLGMNVEAAFAREDPIPGDQVVFGRVRIRFDAPQGQRFRITHPYGIDDIVAGDKGVNMTEDIGVAPGAFGGVMSSRIGPFLKWDPAVAPAAPVGYTGDPGVNHKVIGSPYKTNFVRVEQLNPATGAVIGEVGFTDVFSVQGRYATNAGVDIDQATYTTNPDGSGVVEVFASSEPGQVIQVATNDALGFHTTSLRGSGGRYYGRFPATAVPKDSKIEVVNASDRPVTRKTRALADVVTITGLAYDADAQTLSVSAVSSDHSSNPALSVTGFGPITGSPFVNVAAPPAAITVTSAAGGSATAPLTGTGQVFLPTAPVAGATVDSPAIVGQTVRLDGTGSAGEIAGYTWKQTGGTPVTLTNPTGSVATFVPTEVDKYKFTLTVNGPGGTSVPVQVTVNVIAAALPKAKPGADQIVVRGRAVALDGSNSNSAESYSWRQVSGPAVKLSDPASSKPTFTYPVQALPAVPGPNAAYVFNNDPVVLELTVTNPAGTDTARVVVRPQAETLSGLAVRYRTGNNEWRISGTSSLLAGQRVTVVLGGTLTGRTIGAPVSVDATGAFDLRVTGPNPGTVRTVSFVTTTGAQQLAFNVNVTN</sequence>
<dbReference type="Proteomes" id="UP000578112">
    <property type="component" value="Unassembled WGS sequence"/>
</dbReference>